<dbReference type="AlphaFoldDB" id="A0A1M6HYZ4"/>
<evidence type="ECO:0000313" key="4">
    <source>
        <dbReference type="EMBL" id="SHJ27367.1"/>
    </source>
</evidence>
<dbReference type="NCBIfam" id="TIGR01451">
    <property type="entry name" value="B_ant_repeat"/>
    <property type="match status" value="1"/>
</dbReference>
<dbReference type="InterPro" id="IPR026444">
    <property type="entry name" value="Secre_tail"/>
</dbReference>
<dbReference type="EMBL" id="FQZH01000002">
    <property type="protein sequence ID" value="SHJ27367.1"/>
    <property type="molecule type" value="Genomic_DNA"/>
</dbReference>
<feature type="domain" description="DUF7619" evidence="3">
    <location>
        <begin position="359"/>
        <end position="489"/>
    </location>
</feature>
<dbReference type="InterPro" id="IPR047589">
    <property type="entry name" value="DUF11_rpt"/>
</dbReference>
<sequence>MYLYGNLQDTNNDSIISPGDTIIYSIYLQVSNVSIGNAIFTDSLTNFMYDSSQYVIQPGYHVYNGPIYTINQADIDFGYVYNSVFLNGNTISPFQQISISSIDDVICPFCPIDPLCPNCTVTPLVSYPTGNNNVQGNIKYDFNSNGCDINDFDFSNLNFSFSSSNITFSFYPNTNGHFITYLNDGLYSITPNLENSTYFNISPTNFIVDFPSQASPFTQDFCVTANGVHSDVEIMIVPTTSARPGFDANYKLVYRNKGNQVENGSISLTFDDSVLDYLSSNPIYNSLATNSFIWNYTNLQPFETREIEISFNVNSPMESPAVNNGDILNYTATITTANTDETPVDNTFTLNQTVVGSYDPNDKTCLEGEYVSSNVVGKYVHYVIRFENTGTYPAENIVVKDMIDISKFDISTLVPLHGSHEFYTRIKDNKVEFIFENINLDFNDATNDGYVAFKIKTLPTLNIGDSFSNNANIYFDYNFPITTNTYNTTINNVLNNQDFVFENEFVLYPNPANEIINISTKNQTEINSVEIYNLVGQIVLAIPNTTNKIDVSNLETGTYFIKVNTEKGSTTTKFVKE</sequence>
<evidence type="ECO:0000259" key="3">
    <source>
        <dbReference type="Pfam" id="PF24595"/>
    </source>
</evidence>
<keyword evidence="5" id="KW-1185">Reference proteome</keyword>
<evidence type="ECO:0000256" key="1">
    <source>
        <dbReference type="ARBA" id="ARBA00022729"/>
    </source>
</evidence>
<accession>A0A1M6HYZ4</accession>
<dbReference type="InterPro" id="IPR055353">
    <property type="entry name" value="DUF7619"/>
</dbReference>
<dbReference type="STRING" id="683124.SAMN05444337_1700"/>
<evidence type="ECO:0000313" key="5">
    <source>
        <dbReference type="Proteomes" id="UP000184232"/>
    </source>
</evidence>
<gene>
    <name evidence="4" type="ORF">SAMN05444337_1700</name>
</gene>
<organism evidence="4 5">
    <name type="scientific">Flavobacterium haoranii</name>
    <dbReference type="NCBI Taxonomy" id="683124"/>
    <lineage>
        <taxon>Bacteria</taxon>
        <taxon>Pseudomonadati</taxon>
        <taxon>Bacteroidota</taxon>
        <taxon>Flavobacteriia</taxon>
        <taxon>Flavobacteriales</taxon>
        <taxon>Flavobacteriaceae</taxon>
        <taxon>Flavobacterium</taxon>
    </lineage>
</organism>
<keyword evidence="1" id="KW-0732">Signal</keyword>
<feature type="domain" description="Secretion system C-terminal sorting" evidence="2">
    <location>
        <begin position="507"/>
        <end position="575"/>
    </location>
</feature>
<protein>
    <submittedName>
        <fullName evidence="4">Conserved repeat domain-containing protein/Por secretion system C-terminal sorting domain-containing protein</fullName>
    </submittedName>
</protein>
<proteinExistence type="predicted"/>
<dbReference type="Pfam" id="PF24595">
    <property type="entry name" value="DUF7619"/>
    <property type="match status" value="1"/>
</dbReference>
<name>A0A1M6HYZ4_9FLAO</name>
<evidence type="ECO:0000259" key="2">
    <source>
        <dbReference type="Pfam" id="PF18962"/>
    </source>
</evidence>
<dbReference type="NCBIfam" id="TIGR04183">
    <property type="entry name" value="Por_Secre_tail"/>
    <property type="match status" value="1"/>
</dbReference>
<dbReference type="Pfam" id="PF18962">
    <property type="entry name" value="Por_Secre_tail"/>
    <property type="match status" value="1"/>
</dbReference>
<dbReference type="Proteomes" id="UP000184232">
    <property type="component" value="Unassembled WGS sequence"/>
</dbReference>
<reference evidence="4 5" key="1">
    <citation type="submission" date="2016-11" db="EMBL/GenBank/DDBJ databases">
        <authorList>
            <person name="Jaros S."/>
            <person name="Januszkiewicz K."/>
            <person name="Wedrychowicz H."/>
        </authorList>
    </citation>
    <scope>NUCLEOTIDE SEQUENCE [LARGE SCALE GENOMIC DNA]</scope>
    <source>
        <strain evidence="4 5">DSM 22807</strain>
    </source>
</reference>